<organism evidence="2 3">
    <name type="scientific">Bombus bifarius</name>
    <dbReference type="NCBI Taxonomy" id="103933"/>
    <lineage>
        <taxon>Eukaryota</taxon>
        <taxon>Metazoa</taxon>
        <taxon>Ecdysozoa</taxon>
        <taxon>Arthropoda</taxon>
        <taxon>Hexapoda</taxon>
        <taxon>Insecta</taxon>
        <taxon>Pterygota</taxon>
        <taxon>Neoptera</taxon>
        <taxon>Endopterygota</taxon>
        <taxon>Hymenoptera</taxon>
        <taxon>Apocrita</taxon>
        <taxon>Aculeata</taxon>
        <taxon>Apoidea</taxon>
        <taxon>Anthophila</taxon>
        <taxon>Apidae</taxon>
        <taxon>Bombus</taxon>
        <taxon>Pyrobombus</taxon>
    </lineage>
</organism>
<feature type="transmembrane region" description="Helical" evidence="1">
    <location>
        <begin position="37"/>
        <end position="60"/>
    </location>
</feature>
<evidence type="ECO:0000256" key="1">
    <source>
        <dbReference type="SAM" id="Phobius"/>
    </source>
</evidence>
<reference evidence="3" key="1">
    <citation type="submission" date="2025-08" db="UniProtKB">
        <authorList>
            <consortium name="RefSeq"/>
        </authorList>
    </citation>
    <scope>IDENTIFICATION</scope>
    <source>
        <tissue evidence="3">Muscle</tissue>
    </source>
</reference>
<dbReference type="Proteomes" id="UP000515164">
    <property type="component" value="Unplaced"/>
</dbReference>
<gene>
    <name evidence="3" type="primary">LOC117205519</name>
</gene>
<evidence type="ECO:0000313" key="2">
    <source>
        <dbReference type="Proteomes" id="UP000515164"/>
    </source>
</evidence>
<name>A0A6P8MB56_9HYME</name>
<sequence length="168" mass="20090">MEVARFHKYYRSYNSGPQWLLYQYLLADTKLRLMFNLGPQCGIVTFVTLLMMFILFIFMYRSQAAKAIISNQKVFLELQKEADKKIPRKKSMADIRPIYNCIHKHLQQTDVFQEKTKKMLCKERLELEILSSRINCINKLLKPEAQTEWRRSRLRKVYYRPINSAASK</sequence>
<protein>
    <submittedName>
        <fullName evidence="3">Uncharacterized protein LOC117205519</fullName>
    </submittedName>
</protein>
<accession>A0A6P8MB56</accession>
<evidence type="ECO:0000313" key="3">
    <source>
        <dbReference type="RefSeq" id="XP_033299880.1"/>
    </source>
</evidence>
<dbReference type="GeneID" id="117205519"/>
<proteinExistence type="predicted"/>
<dbReference type="AlphaFoldDB" id="A0A6P8MB56"/>
<keyword evidence="1" id="KW-0812">Transmembrane</keyword>
<keyword evidence="2" id="KW-1185">Reference proteome</keyword>
<keyword evidence="1" id="KW-1133">Transmembrane helix</keyword>
<dbReference type="KEGG" id="bbif:117205519"/>
<dbReference type="RefSeq" id="XP_033299880.1">
    <property type="nucleotide sequence ID" value="XM_033443989.1"/>
</dbReference>
<keyword evidence="1" id="KW-0472">Membrane</keyword>